<dbReference type="EMBL" id="BAABCE010000001">
    <property type="protein sequence ID" value="GAA3527639.1"/>
    <property type="molecule type" value="Genomic_DNA"/>
</dbReference>
<feature type="region of interest" description="Disordered" evidence="1">
    <location>
        <begin position="295"/>
        <end position="319"/>
    </location>
</feature>
<keyword evidence="3" id="KW-1185">Reference proteome</keyword>
<name>A0ABP6V7F8_9ACTN</name>
<proteinExistence type="predicted"/>
<comment type="caution">
    <text evidence="2">The sequence shown here is derived from an EMBL/GenBank/DDBJ whole genome shotgun (WGS) entry which is preliminary data.</text>
</comment>
<gene>
    <name evidence="2" type="ORF">GCM10022295_07110</name>
</gene>
<organism evidence="2 3">
    <name type="scientific">Streptomyces osmaniensis</name>
    <dbReference type="NCBI Taxonomy" id="593134"/>
    <lineage>
        <taxon>Bacteria</taxon>
        <taxon>Bacillati</taxon>
        <taxon>Actinomycetota</taxon>
        <taxon>Actinomycetes</taxon>
        <taxon>Kitasatosporales</taxon>
        <taxon>Streptomycetaceae</taxon>
        <taxon>Streptomyces</taxon>
    </lineage>
</organism>
<dbReference type="Proteomes" id="UP001500707">
    <property type="component" value="Unassembled WGS sequence"/>
</dbReference>
<feature type="compositionally biased region" description="Basic and acidic residues" evidence="1">
    <location>
        <begin position="295"/>
        <end position="308"/>
    </location>
</feature>
<evidence type="ECO:0000313" key="2">
    <source>
        <dbReference type="EMBL" id="GAA3527639.1"/>
    </source>
</evidence>
<sequence>MQHTARPRTALDDLQVVVDHWTHLRALIDTSQTSDTWPPAMGKAEYLRTLDEHDRDETALLLQHAQHLVTKTDEHGRPRYECLHCDYVGEGRSHLPRPDRQPGQLGERPVPLRLHVVDACRAVEVALCSLADQIAAEIQRDTVKALRRPIPGDPVGLALGMLAARDEADPARWHFTMGDRSAVRAAEWLLGRLRGDEGPCMPLRDHHRAAIGLVAREAARRIERTIGGTVDRYAVAMDRPCPYCGSTLMMHAGGGENDTVTCAGPDCTAPVGLDGGRRTWSTAEQLAALQHEIKEAARRRKRADDRARQRAAARARPAA</sequence>
<accession>A0ABP6V7F8</accession>
<protein>
    <submittedName>
        <fullName evidence="2">Uncharacterized protein</fullName>
    </submittedName>
</protein>
<evidence type="ECO:0000313" key="3">
    <source>
        <dbReference type="Proteomes" id="UP001500707"/>
    </source>
</evidence>
<feature type="compositionally biased region" description="Low complexity" evidence="1">
    <location>
        <begin position="310"/>
        <end position="319"/>
    </location>
</feature>
<evidence type="ECO:0000256" key="1">
    <source>
        <dbReference type="SAM" id="MobiDB-lite"/>
    </source>
</evidence>
<dbReference type="RefSeq" id="WP_346180173.1">
    <property type="nucleotide sequence ID" value="NZ_BAABCE010000001.1"/>
</dbReference>
<reference evidence="3" key="1">
    <citation type="journal article" date="2019" name="Int. J. Syst. Evol. Microbiol.">
        <title>The Global Catalogue of Microorganisms (GCM) 10K type strain sequencing project: providing services to taxonomists for standard genome sequencing and annotation.</title>
        <authorList>
            <consortium name="The Broad Institute Genomics Platform"/>
            <consortium name="The Broad Institute Genome Sequencing Center for Infectious Disease"/>
            <person name="Wu L."/>
            <person name="Ma J."/>
        </authorList>
    </citation>
    <scope>NUCLEOTIDE SEQUENCE [LARGE SCALE GENOMIC DNA]</scope>
    <source>
        <strain evidence="3">JCM 17656</strain>
    </source>
</reference>